<feature type="transmembrane region" description="Helical" evidence="7">
    <location>
        <begin position="6"/>
        <end position="27"/>
    </location>
</feature>
<dbReference type="InterPro" id="IPR050121">
    <property type="entry name" value="Cytochrome_P450_monoxygenase"/>
</dbReference>
<dbReference type="GO" id="GO:0004497">
    <property type="term" value="F:monooxygenase activity"/>
    <property type="evidence" value="ECO:0007669"/>
    <property type="project" value="UniProtKB-KW"/>
</dbReference>
<dbReference type="PRINTS" id="PR00463">
    <property type="entry name" value="EP450I"/>
</dbReference>
<evidence type="ECO:0000256" key="3">
    <source>
        <dbReference type="ARBA" id="ARBA00023002"/>
    </source>
</evidence>
<dbReference type="AlphaFoldDB" id="A0A9X0BDJ3"/>
<comment type="cofactor">
    <cofactor evidence="1 5">
        <name>heme</name>
        <dbReference type="ChEBI" id="CHEBI:30413"/>
    </cofactor>
</comment>
<dbReference type="GO" id="GO:0020037">
    <property type="term" value="F:heme binding"/>
    <property type="evidence" value="ECO:0007669"/>
    <property type="project" value="InterPro"/>
</dbReference>
<dbReference type="PANTHER" id="PTHR24305">
    <property type="entry name" value="CYTOCHROME P450"/>
    <property type="match status" value="1"/>
</dbReference>
<feature type="binding site" description="axial binding residue" evidence="5">
    <location>
        <position position="454"/>
    </location>
    <ligand>
        <name>heme</name>
        <dbReference type="ChEBI" id="CHEBI:30413"/>
    </ligand>
    <ligandPart>
        <name>Fe</name>
        <dbReference type="ChEBI" id="CHEBI:18248"/>
    </ligandPart>
</feature>
<dbReference type="GO" id="GO:0043386">
    <property type="term" value="P:mycotoxin biosynthetic process"/>
    <property type="evidence" value="ECO:0007669"/>
    <property type="project" value="UniProtKB-ARBA"/>
</dbReference>
<dbReference type="RefSeq" id="XP_056492960.1">
    <property type="nucleotide sequence ID" value="XM_056627165.1"/>
</dbReference>
<keyword evidence="5 6" id="KW-0349">Heme</keyword>
<accession>A0A9X0BDJ3</accession>
<dbReference type="EMBL" id="JAPZBU010000004">
    <property type="protein sequence ID" value="KAJ5408645.1"/>
    <property type="molecule type" value="Genomic_DNA"/>
</dbReference>
<keyword evidence="3 6" id="KW-0560">Oxidoreductase</keyword>
<keyword evidence="9" id="KW-1185">Reference proteome</keyword>
<dbReference type="PRINTS" id="PR00385">
    <property type="entry name" value="P450"/>
</dbReference>
<dbReference type="SUPFAM" id="SSF48264">
    <property type="entry name" value="Cytochrome P450"/>
    <property type="match status" value="1"/>
</dbReference>
<dbReference type="Gene3D" id="1.10.630.10">
    <property type="entry name" value="Cytochrome P450"/>
    <property type="match status" value="1"/>
</dbReference>
<keyword evidence="6" id="KW-0503">Monooxygenase</keyword>
<evidence type="ECO:0000256" key="4">
    <source>
        <dbReference type="ARBA" id="ARBA00023004"/>
    </source>
</evidence>
<organism evidence="8 9">
    <name type="scientific">Penicillium cosmopolitanum</name>
    <dbReference type="NCBI Taxonomy" id="1131564"/>
    <lineage>
        <taxon>Eukaryota</taxon>
        <taxon>Fungi</taxon>
        <taxon>Dikarya</taxon>
        <taxon>Ascomycota</taxon>
        <taxon>Pezizomycotina</taxon>
        <taxon>Eurotiomycetes</taxon>
        <taxon>Eurotiomycetidae</taxon>
        <taxon>Eurotiales</taxon>
        <taxon>Aspergillaceae</taxon>
        <taxon>Penicillium</taxon>
    </lineage>
</organism>
<evidence type="ECO:0000256" key="1">
    <source>
        <dbReference type="ARBA" id="ARBA00001971"/>
    </source>
</evidence>
<sequence length="525" mass="59829">MISTPLATGVIGVAVIFFLHSIISPLLNGPLARIPGPKIYALTKWRLALDDWKGTRTRRICELHERYDPAVRIGPNEVAFNSLSALRTIYGAGSGFERTSFYSMFDVYTKKNLFTFASVREHSQRKRLLAHAYSKSAITKRSSNMIQEKVLDYLSLIEKDPESAEELFSSLHYFSLDSITDFVYGNFGRTKCLKGANRDLLNDILDPDRQKLSWFVVHLPSFTKWLYSTTGVLEPFLRKLYPMSKPTTYTGIRVHALDAWYRFKESSNDSKEAQQYTILGNLWQSHESQKNNGLDDMEIASECADHLLAGIDTTSDSLMFMIWAISRPENLKFQRKLQEEIRSMPADLFNKDGIASVETCDKLRYLDAVIKETLRLYAPLPASEPRSFPADSTIDGYAIPARTTVSMSPFSIHRNAQVFENPTSFNPDRWLGEEEDVVELNRWFWSFSSGARMCIGMHLAMAEMTTLATDLYRKYSTSLKPSFQGISPGATSRFEVLSDATHSKVALPRINFKQEHKCYISFEKM</sequence>
<name>A0A9X0BDJ3_9EURO</name>
<evidence type="ECO:0000256" key="7">
    <source>
        <dbReference type="SAM" id="Phobius"/>
    </source>
</evidence>
<dbReference type="InterPro" id="IPR001128">
    <property type="entry name" value="Cyt_P450"/>
</dbReference>
<gene>
    <name evidence="8" type="ORF">N7509_002528</name>
</gene>
<dbReference type="PANTHER" id="PTHR24305:SF164">
    <property type="entry name" value="P450, PUTATIVE (EUROFUNG)-RELATED"/>
    <property type="match status" value="1"/>
</dbReference>
<evidence type="ECO:0000313" key="8">
    <source>
        <dbReference type="EMBL" id="KAJ5408645.1"/>
    </source>
</evidence>
<dbReference type="GO" id="GO:0005506">
    <property type="term" value="F:iron ion binding"/>
    <property type="evidence" value="ECO:0007669"/>
    <property type="project" value="InterPro"/>
</dbReference>
<proteinExistence type="inferred from homology"/>
<dbReference type="Pfam" id="PF00067">
    <property type="entry name" value="p450"/>
    <property type="match status" value="1"/>
</dbReference>
<dbReference type="GeneID" id="81366145"/>
<dbReference type="OrthoDB" id="1470350at2759"/>
<dbReference type="InterPro" id="IPR002401">
    <property type="entry name" value="Cyt_P450_E_grp-I"/>
</dbReference>
<evidence type="ECO:0000256" key="2">
    <source>
        <dbReference type="ARBA" id="ARBA00022723"/>
    </source>
</evidence>
<evidence type="ECO:0008006" key="10">
    <source>
        <dbReference type="Google" id="ProtNLM"/>
    </source>
</evidence>
<comment type="similarity">
    <text evidence="6">Belongs to the cytochrome P450 family.</text>
</comment>
<keyword evidence="7" id="KW-0472">Membrane</keyword>
<keyword evidence="7" id="KW-0812">Transmembrane</keyword>
<keyword evidence="2 5" id="KW-0479">Metal-binding</keyword>
<evidence type="ECO:0000256" key="6">
    <source>
        <dbReference type="RuleBase" id="RU000461"/>
    </source>
</evidence>
<reference evidence="8" key="2">
    <citation type="journal article" date="2023" name="IMA Fungus">
        <title>Comparative genomic study of the Penicillium genus elucidates a diverse pangenome and 15 lateral gene transfer events.</title>
        <authorList>
            <person name="Petersen C."/>
            <person name="Sorensen T."/>
            <person name="Nielsen M.R."/>
            <person name="Sondergaard T.E."/>
            <person name="Sorensen J.L."/>
            <person name="Fitzpatrick D.A."/>
            <person name="Frisvad J.C."/>
            <person name="Nielsen K.L."/>
        </authorList>
    </citation>
    <scope>NUCLEOTIDE SEQUENCE</scope>
    <source>
        <strain evidence="8">IBT 29677</strain>
    </source>
</reference>
<evidence type="ECO:0000313" key="9">
    <source>
        <dbReference type="Proteomes" id="UP001147747"/>
    </source>
</evidence>
<dbReference type="CDD" id="cd11059">
    <property type="entry name" value="CYP_fungal"/>
    <property type="match status" value="1"/>
</dbReference>
<dbReference type="InterPro" id="IPR036396">
    <property type="entry name" value="Cyt_P450_sf"/>
</dbReference>
<dbReference type="InterPro" id="IPR017972">
    <property type="entry name" value="Cyt_P450_CS"/>
</dbReference>
<dbReference type="GO" id="GO:0016705">
    <property type="term" value="F:oxidoreductase activity, acting on paired donors, with incorporation or reduction of molecular oxygen"/>
    <property type="evidence" value="ECO:0007669"/>
    <property type="project" value="InterPro"/>
</dbReference>
<keyword evidence="4 5" id="KW-0408">Iron</keyword>
<protein>
    <recommendedName>
        <fullName evidence="10">Benzoate 4-monooxygenase cytochrome P450</fullName>
    </recommendedName>
</protein>
<dbReference type="PROSITE" id="PS00086">
    <property type="entry name" value="CYTOCHROME_P450"/>
    <property type="match status" value="1"/>
</dbReference>
<comment type="caution">
    <text evidence="8">The sequence shown here is derived from an EMBL/GenBank/DDBJ whole genome shotgun (WGS) entry which is preliminary data.</text>
</comment>
<keyword evidence="7" id="KW-1133">Transmembrane helix</keyword>
<reference evidence="8" key="1">
    <citation type="submission" date="2022-12" db="EMBL/GenBank/DDBJ databases">
        <authorList>
            <person name="Petersen C."/>
        </authorList>
    </citation>
    <scope>NUCLEOTIDE SEQUENCE</scope>
    <source>
        <strain evidence="8">IBT 29677</strain>
    </source>
</reference>
<evidence type="ECO:0000256" key="5">
    <source>
        <dbReference type="PIRSR" id="PIRSR602401-1"/>
    </source>
</evidence>
<dbReference type="Proteomes" id="UP001147747">
    <property type="component" value="Unassembled WGS sequence"/>
</dbReference>